<evidence type="ECO:0000313" key="4">
    <source>
        <dbReference type="Proteomes" id="UP001596201"/>
    </source>
</evidence>
<dbReference type="InterPro" id="IPR036873">
    <property type="entry name" value="Rhodanese-like_dom_sf"/>
</dbReference>
<organism evidence="3 4">
    <name type="scientific">Salinirubrum litoreum</name>
    <dbReference type="NCBI Taxonomy" id="1126234"/>
    <lineage>
        <taxon>Archaea</taxon>
        <taxon>Methanobacteriati</taxon>
        <taxon>Methanobacteriota</taxon>
        <taxon>Stenosarchaea group</taxon>
        <taxon>Halobacteria</taxon>
        <taxon>Halobacteriales</taxon>
        <taxon>Haloferacaceae</taxon>
        <taxon>Salinirubrum</taxon>
    </lineage>
</organism>
<protein>
    <submittedName>
        <fullName evidence="3">Rhodanese-like domain-containing protein</fullName>
    </submittedName>
</protein>
<feature type="compositionally biased region" description="Low complexity" evidence="1">
    <location>
        <begin position="296"/>
        <end position="328"/>
    </location>
</feature>
<feature type="domain" description="Rhodanese" evidence="2">
    <location>
        <begin position="124"/>
        <end position="215"/>
    </location>
</feature>
<dbReference type="SUPFAM" id="SSF52821">
    <property type="entry name" value="Rhodanese/Cell cycle control phosphatase"/>
    <property type="match status" value="1"/>
</dbReference>
<dbReference type="PROSITE" id="PS50206">
    <property type="entry name" value="RHODANESE_3"/>
    <property type="match status" value="1"/>
</dbReference>
<dbReference type="EMBL" id="JBHSKX010000002">
    <property type="protein sequence ID" value="MFC5367615.1"/>
    <property type="molecule type" value="Genomic_DNA"/>
</dbReference>
<feature type="compositionally biased region" description="Polar residues" evidence="1">
    <location>
        <begin position="89"/>
        <end position="98"/>
    </location>
</feature>
<dbReference type="InterPro" id="IPR001763">
    <property type="entry name" value="Rhodanese-like_dom"/>
</dbReference>
<gene>
    <name evidence="3" type="ORF">ACFPJ5_11775</name>
</gene>
<dbReference type="InterPro" id="IPR006311">
    <property type="entry name" value="TAT_signal"/>
</dbReference>
<dbReference type="PROSITE" id="PS51318">
    <property type="entry name" value="TAT"/>
    <property type="match status" value="1"/>
</dbReference>
<comment type="caution">
    <text evidence="3">The sequence shown here is derived from an EMBL/GenBank/DDBJ whole genome shotgun (WGS) entry which is preliminary data.</text>
</comment>
<dbReference type="SMART" id="SM00450">
    <property type="entry name" value="RHOD"/>
    <property type="match status" value="1"/>
</dbReference>
<evidence type="ECO:0000259" key="2">
    <source>
        <dbReference type="PROSITE" id="PS50206"/>
    </source>
</evidence>
<dbReference type="CDD" id="cd00158">
    <property type="entry name" value="RHOD"/>
    <property type="match status" value="1"/>
</dbReference>
<feature type="compositionally biased region" description="Low complexity" evidence="1">
    <location>
        <begin position="336"/>
        <end position="357"/>
    </location>
</feature>
<dbReference type="Pfam" id="PF00581">
    <property type="entry name" value="Rhodanese"/>
    <property type="match status" value="1"/>
</dbReference>
<feature type="compositionally biased region" description="Low complexity" evidence="1">
    <location>
        <begin position="36"/>
        <end position="49"/>
    </location>
</feature>
<dbReference type="Gene3D" id="3.40.250.10">
    <property type="entry name" value="Rhodanese-like domain"/>
    <property type="match status" value="1"/>
</dbReference>
<dbReference type="Proteomes" id="UP001596201">
    <property type="component" value="Unassembled WGS sequence"/>
</dbReference>
<accession>A0ABD5RCP5</accession>
<dbReference type="AlphaFoldDB" id="A0ABD5RCP5"/>
<evidence type="ECO:0000256" key="1">
    <source>
        <dbReference type="SAM" id="MobiDB-lite"/>
    </source>
</evidence>
<proteinExistence type="predicted"/>
<feature type="compositionally biased region" description="Basic and acidic residues" evidence="1">
    <location>
        <begin position="57"/>
        <end position="76"/>
    </location>
</feature>
<dbReference type="RefSeq" id="WP_227229863.1">
    <property type="nucleotide sequence ID" value="NZ_JAJCVJ010000002.1"/>
</dbReference>
<sequence>MSDNQSTRRRFLGVAGAAVTTGLAGCASDGGQTEPTDATANDTTAGGTDSPTPAPENRMRGPREGDDLPPDPKPDDGYPPEFDEVPEQRSLTPESYDTLSRETTDGTTVEVPLIPIEDAYYMYARGEARFVDARSETGYDVQHVFGSVLSPAPDGRRSDPPSDWDEQAPVVTYCHCPHHLSSLRAADLLDSGFEQVYAIDEGFQAWLDRNYPLAGSDTNRDYTVRTVRGQTDASDAGETAWTIHAPTDQVEATEIESDGSYEMELKFVQVDADSVVQVETPSYTVEAPLKTVTSTTVTAETGETVAGNSTSGNSTSGNTTFGNSTDDNSTIDDSSDGNSSLGDGTDTNGTSDDGTGW</sequence>
<feature type="region of interest" description="Disordered" evidence="1">
    <location>
        <begin position="23"/>
        <end position="107"/>
    </location>
</feature>
<feature type="region of interest" description="Disordered" evidence="1">
    <location>
        <begin position="296"/>
        <end position="357"/>
    </location>
</feature>
<evidence type="ECO:0000313" key="3">
    <source>
        <dbReference type="EMBL" id="MFC5367615.1"/>
    </source>
</evidence>
<reference evidence="3 4" key="1">
    <citation type="journal article" date="2019" name="Int. J. Syst. Evol. Microbiol.">
        <title>The Global Catalogue of Microorganisms (GCM) 10K type strain sequencing project: providing services to taxonomists for standard genome sequencing and annotation.</title>
        <authorList>
            <consortium name="The Broad Institute Genomics Platform"/>
            <consortium name="The Broad Institute Genome Sequencing Center for Infectious Disease"/>
            <person name="Wu L."/>
            <person name="Ma J."/>
        </authorList>
    </citation>
    <scope>NUCLEOTIDE SEQUENCE [LARGE SCALE GENOMIC DNA]</scope>
    <source>
        <strain evidence="3 4">CGMCC 1.12237</strain>
    </source>
</reference>
<name>A0ABD5RCP5_9EURY</name>
<keyword evidence="4" id="KW-1185">Reference proteome</keyword>